<evidence type="ECO:0000256" key="1">
    <source>
        <dbReference type="SAM" id="Phobius"/>
    </source>
</evidence>
<organism evidence="2">
    <name type="scientific">Phaselicystis flava</name>
    <dbReference type="NCBI Taxonomy" id="525924"/>
    <lineage>
        <taxon>Bacteria</taxon>
        <taxon>Pseudomonadati</taxon>
        <taxon>Myxococcota</taxon>
        <taxon>Polyangia</taxon>
        <taxon>Polyangiales</taxon>
        <taxon>Phaselicystidaceae</taxon>
        <taxon>Phaselicystis</taxon>
    </lineage>
</organism>
<reference evidence="2" key="1">
    <citation type="journal article" date="2018" name="J. Ind. Microbiol. Biotechnol.">
        <title>Genome mining reveals uncommon alkylpyrones as type III PKS products from myxobacteria.</title>
        <authorList>
            <person name="Hug J.J."/>
            <person name="Panter F."/>
            <person name="Krug D."/>
            <person name="Muller R."/>
        </authorList>
    </citation>
    <scope>NUCLEOTIDE SEQUENCE</scope>
    <source>
        <strain evidence="2">MSr9315</strain>
    </source>
</reference>
<evidence type="ECO:0000313" key="2">
    <source>
        <dbReference type="EMBL" id="AYM54390.1"/>
    </source>
</evidence>
<name>A0A3S5GYF8_9BACT</name>
<feature type="transmembrane region" description="Helical" evidence="1">
    <location>
        <begin position="25"/>
        <end position="48"/>
    </location>
</feature>
<dbReference type="EMBL" id="MH908922">
    <property type="protein sequence ID" value="AYM54390.1"/>
    <property type="molecule type" value="Genomic_DNA"/>
</dbReference>
<keyword evidence="1" id="KW-1133">Transmembrane helix</keyword>
<proteinExistence type="predicted"/>
<keyword evidence="1" id="KW-0812">Transmembrane</keyword>
<sequence length="54" mass="5871">MRDYLRGLDYLTRAQTLSRLASGRLLADLTALVWALVHVCVAVTRLIAVLTGGS</sequence>
<keyword evidence="1" id="KW-0472">Membrane</keyword>
<dbReference type="AlphaFoldDB" id="A0A3S5GYF8"/>
<protein>
    <submittedName>
        <fullName evidence="2">Uncharacterized protein</fullName>
    </submittedName>
</protein>
<accession>A0A3S5GYF8</accession>